<dbReference type="InterPro" id="IPR040079">
    <property type="entry name" value="Glutathione_S-Trfase"/>
</dbReference>
<dbReference type="SUPFAM" id="SSF47616">
    <property type="entry name" value="GST C-terminal domain-like"/>
    <property type="match status" value="1"/>
</dbReference>
<dbReference type="eggNOG" id="COG0625">
    <property type="taxonomic scope" value="Bacteria"/>
</dbReference>
<evidence type="ECO:0000259" key="5">
    <source>
        <dbReference type="PROSITE" id="PS50405"/>
    </source>
</evidence>
<dbReference type="Proteomes" id="UP000030341">
    <property type="component" value="Chromosome 2"/>
</dbReference>
<dbReference type="GO" id="GO:0004601">
    <property type="term" value="F:peroxidase activity"/>
    <property type="evidence" value="ECO:0007669"/>
    <property type="project" value="UniProtKB-ARBA"/>
</dbReference>
<dbReference type="CDD" id="cd03046">
    <property type="entry name" value="GST_N_GTT1_like"/>
    <property type="match status" value="1"/>
</dbReference>
<dbReference type="InterPro" id="IPR036282">
    <property type="entry name" value="Glutathione-S-Trfase_C_sf"/>
</dbReference>
<dbReference type="InterPro" id="IPR036249">
    <property type="entry name" value="Thioredoxin-like_sf"/>
</dbReference>
<evidence type="ECO:0000313" key="6">
    <source>
        <dbReference type="EMBL" id="AIY66770.1"/>
    </source>
</evidence>
<dbReference type="OrthoDB" id="9810080at2"/>
<dbReference type="InterPro" id="IPR004046">
    <property type="entry name" value="GST_C"/>
</dbReference>
<sequence length="202" mass="23151">MITVHHLNQSRSTRVLWLLEELGMPYQIEHHKRDETTRLAPASLGEIHPLNKAPIIEHDDVVICESSAIMEYILDQDETQRLRPEKGTKSYYQYLEWSHFAEGSLGLPIIATLLMQMEKRDGTNPMDGYIAKEINLDLGYIDAVLAKQTYFAGNEFTAADIMMTITLEFAANLNLLENRDNITRYLADVQSREAYQKARSFG</sequence>
<dbReference type="EMBL" id="CP009889">
    <property type="protein sequence ID" value="AIY66770.1"/>
    <property type="molecule type" value="Genomic_DNA"/>
</dbReference>
<dbReference type="GO" id="GO:0004364">
    <property type="term" value="F:glutathione transferase activity"/>
    <property type="evidence" value="ECO:0007669"/>
    <property type="project" value="UniProtKB-EC"/>
</dbReference>
<feature type="domain" description="GST C-terminal" evidence="5">
    <location>
        <begin position="87"/>
        <end position="202"/>
    </location>
</feature>
<dbReference type="RefSeq" id="WP_040135268.1">
    <property type="nucleotide sequence ID" value="NZ_CP009889.1"/>
</dbReference>
<evidence type="ECO:0000313" key="7">
    <source>
        <dbReference type="Proteomes" id="UP000030341"/>
    </source>
</evidence>
<dbReference type="GO" id="GO:0005737">
    <property type="term" value="C:cytoplasm"/>
    <property type="evidence" value="ECO:0007669"/>
    <property type="project" value="UniProtKB-ARBA"/>
</dbReference>
<dbReference type="SUPFAM" id="SSF52833">
    <property type="entry name" value="Thioredoxin-like"/>
    <property type="match status" value="1"/>
</dbReference>
<dbReference type="STRING" id="1348114.OM33_16765"/>
<evidence type="ECO:0000256" key="2">
    <source>
        <dbReference type="ARBA" id="ARBA00022679"/>
    </source>
</evidence>
<dbReference type="KEGG" id="pseo:OM33_16765"/>
<reference evidence="6 7" key="1">
    <citation type="submission" date="2014-11" db="EMBL/GenBank/DDBJ databases">
        <title>Complete Genome Sequence of Pseudoalteromonas sp. Strain OCN003 Isolated from Kaneohe Bay, Oahu, Hawaii.</title>
        <authorList>
            <person name="Beurmann S."/>
            <person name="Videau P."/>
            <person name="Ushijima B."/>
            <person name="Smith A.M."/>
            <person name="Aeby G.S."/>
            <person name="Callahan S.M."/>
            <person name="Belcaid M."/>
        </authorList>
    </citation>
    <scope>NUCLEOTIDE SEQUENCE [LARGE SCALE GENOMIC DNA]</scope>
    <source>
        <strain evidence="6 7">OCN003</strain>
    </source>
</reference>
<dbReference type="AlphaFoldDB" id="A0A0A7EJ92"/>
<name>A0A0A7EJ92_9GAMM</name>
<dbReference type="PANTHER" id="PTHR44051">
    <property type="entry name" value="GLUTATHIONE S-TRANSFERASE-RELATED"/>
    <property type="match status" value="1"/>
</dbReference>
<keyword evidence="2 6" id="KW-0808">Transferase</keyword>
<dbReference type="PROSITE" id="PS50404">
    <property type="entry name" value="GST_NTER"/>
    <property type="match status" value="1"/>
</dbReference>
<dbReference type="PANTHER" id="PTHR44051:SF9">
    <property type="entry name" value="GLUTATHIONE S-TRANSFERASE 1"/>
    <property type="match status" value="1"/>
</dbReference>
<comment type="catalytic activity">
    <reaction evidence="3">
        <text>RX + glutathione = an S-substituted glutathione + a halide anion + H(+)</text>
        <dbReference type="Rhea" id="RHEA:16437"/>
        <dbReference type="ChEBI" id="CHEBI:15378"/>
        <dbReference type="ChEBI" id="CHEBI:16042"/>
        <dbReference type="ChEBI" id="CHEBI:17792"/>
        <dbReference type="ChEBI" id="CHEBI:57925"/>
        <dbReference type="ChEBI" id="CHEBI:90779"/>
        <dbReference type="EC" id="2.5.1.18"/>
    </reaction>
</comment>
<dbReference type="Pfam" id="PF13409">
    <property type="entry name" value="GST_N_2"/>
    <property type="match status" value="1"/>
</dbReference>
<evidence type="ECO:0000259" key="4">
    <source>
        <dbReference type="PROSITE" id="PS50404"/>
    </source>
</evidence>
<dbReference type="FunFam" id="3.40.30.10:FF:000156">
    <property type="entry name" value="Glutathione S-transferase 1"/>
    <property type="match status" value="1"/>
</dbReference>
<proteinExistence type="predicted"/>
<accession>A0A0A7EJ92</accession>
<dbReference type="Pfam" id="PF00043">
    <property type="entry name" value="GST_C"/>
    <property type="match status" value="1"/>
</dbReference>
<dbReference type="SFLD" id="SFLDG00358">
    <property type="entry name" value="Main_(cytGST)"/>
    <property type="match status" value="1"/>
</dbReference>
<dbReference type="PROSITE" id="PS50405">
    <property type="entry name" value="GST_CTER"/>
    <property type="match status" value="1"/>
</dbReference>
<dbReference type="Gene3D" id="1.20.1050.10">
    <property type="match status" value="1"/>
</dbReference>
<gene>
    <name evidence="6" type="ORF">OM33_16765</name>
</gene>
<dbReference type="SFLD" id="SFLDG01150">
    <property type="entry name" value="Main.1:_Beta-like"/>
    <property type="match status" value="1"/>
</dbReference>
<feature type="domain" description="GST N-terminal" evidence="4">
    <location>
        <begin position="1"/>
        <end position="81"/>
    </location>
</feature>
<dbReference type="EC" id="2.5.1.18" evidence="1"/>
<organism evidence="6 7">
    <name type="scientific">Pseudoalteromonas piratica</name>
    <dbReference type="NCBI Taxonomy" id="1348114"/>
    <lineage>
        <taxon>Bacteria</taxon>
        <taxon>Pseudomonadati</taxon>
        <taxon>Pseudomonadota</taxon>
        <taxon>Gammaproteobacteria</taxon>
        <taxon>Alteromonadales</taxon>
        <taxon>Pseudoalteromonadaceae</taxon>
        <taxon>Pseudoalteromonas</taxon>
    </lineage>
</organism>
<protein>
    <recommendedName>
        <fullName evidence="1">glutathione transferase</fullName>
        <ecNumber evidence="1">2.5.1.18</ecNumber>
    </recommendedName>
</protein>
<dbReference type="HOGENOM" id="CLU_011226_15_5_6"/>
<evidence type="ECO:0000256" key="3">
    <source>
        <dbReference type="ARBA" id="ARBA00047960"/>
    </source>
</evidence>
<dbReference type="SFLD" id="SFLDS00019">
    <property type="entry name" value="Glutathione_Transferase_(cytos"/>
    <property type="match status" value="1"/>
</dbReference>
<dbReference type="Gene3D" id="3.40.30.10">
    <property type="entry name" value="Glutaredoxin"/>
    <property type="match status" value="1"/>
</dbReference>
<evidence type="ECO:0000256" key="1">
    <source>
        <dbReference type="ARBA" id="ARBA00012452"/>
    </source>
</evidence>
<keyword evidence="7" id="KW-1185">Reference proteome</keyword>
<dbReference type="InterPro" id="IPR010987">
    <property type="entry name" value="Glutathione-S-Trfase_C-like"/>
</dbReference>
<dbReference type="InterPro" id="IPR004045">
    <property type="entry name" value="Glutathione_S-Trfase_N"/>
</dbReference>